<comment type="caution">
    <text evidence="1">The sequence shown here is derived from an EMBL/GenBank/DDBJ whole genome shotgun (WGS) entry which is preliminary data.</text>
</comment>
<keyword evidence="2" id="KW-1185">Reference proteome</keyword>
<protein>
    <submittedName>
        <fullName evidence="1">BAH domain-containing protein</fullName>
    </submittedName>
</protein>
<dbReference type="Proteomes" id="UP000623467">
    <property type="component" value="Unassembled WGS sequence"/>
</dbReference>
<reference evidence="1" key="1">
    <citation type="submission" date="2020-05" db="EMBL/GenBank/DDBJ databases">
        <title>Mycena genomes resolve the evolution of fungal bioluminescence.</title>
        <authorList>
            <person name="Tsai I.J."/>
        </authorList>
    </citation>
    <scope>NUCLEOTIDE SEQUENCE</scope>
    <source>
        <strain evidence="1">160909Yilan</strain>
    </source>
</reference>
<dbReference type="InterPro" id="IPR043151">
    <property type="entry name" value="BAH_sf"/>
</dbReference>
<dbReference type="AlphaFoldDB" id="A0A8H6YW81"/>
<proteinExistence type="predicted"/>
<dbReference type="Gene3D" id="2.30.30.490">
    <property type="match status" value="1"/>
</dbReference>
<sequence length="200" mass="22931">MPKARTRLTLKKKAKKGTIALGHEKNAPDAAQWEQLPRYQIFQVSDEDGESYDFALDNFARILPNGREVGDPDLQNHDYWVCKILDIRARNEHDVWALVEWFYSASDAMRINKSFDASHCGKYERLQSNHRDCISSNCFDGLARVKSSLTRRASIRGKSAAMNSTTDTPLIRQTTRSHRRQLRHAYAAAFTTHPNHLSNQ</sequence>
<dbReference type="EMBL" id="JACAZH010000006">
    <property type="protein sequence ID" value="KAF7366347.1"/>
    <property type="molecule type" value="Genomic_DNA"/>
</dbReference>
<dbReference type="OrthoDB" id="10259622at2759"/>
<accession>A0A8H6YW81</accession>
<evidence type="ECO:0000313" key="2">
    <source>
        <dbReference type="Proteomes" id="UP000623467"/>
    </source>
</evidence>
<name>A0A8H6YW81_9AGAR</name>
<evidence type="ECO:0000313" key="1">
    <source>
        <dbReference type="EMBL" id="KAF7366347.1"/>
    </source>
</evidence>
<organism evidence="1 2">
    <name type="scientific">Mycena sanguinolenta</name>
    <dbReference type="NCBI Taxonomy" id="230812"/>
    <lineage>
        <taxon>Eukaryota</taxon>
        <taxon>Fungi</taxon>
        <taxon>Dikarya</taxon>
        <taxon>Basidiomycota</taxon>
        <taxon>Agaricomycotina</taxon>
        <taxon>Agaricomycetes</taxon>
        <taxon>Agaricomycetidae</taxon>
        <taxon>Agaricales</taxon>
        <taxon>Marasmiineae</taxon>
        <taxon>Mycenaceae</taxon>
        <taxon>Mycena</taxon>
    </lineage>
</organism>
<gene>
    <name evidence="1" type="ORF">MSAN_00891200</name>
</gene>